<proteinExistence type="predicted"/>
<name>A0ACB0XKR8_MELEN</name>
<organism evidence="1 2">
    <name type="scientific">Meloidogyne enterolobii</name>
    <name type="common">Root-knot nematode worm</name>
    <name type="synonym">Meloidogyne mayaguensis</name>
    <dbReference type="NCBI Taxonomy" id="390850"/>
    <lineage>
        <taxon>Eukaryota</taxon>
        <taxon>Metazoa</taxon>
        <taxon>Ecdysozoa</taxon>
        <taxon>Nematoda</taxon>
        <taxon>Chromadorea</taxon>
        <taxon>Rhabditida</taxon>
        <taxon>Tylenchina</taxon>
        <taxon>Tylenchomorpha</taxon>
        <taxon>Tylenchoidea</taxon>
        <taxon>Meloidogynidae</taxon>
        <taxon>Meloidogyninae</taxon>
        <taxon>Meloidogyne</taxon>
    </lineage>
</organism>
<accession>A0ACB0XKR8</accession>
<reference evidence="1" key="1">
    <citation type="submission" date="2023-11" db="EMBL/GenBank/DDBJ databases">
        <authorList>
            <person name="Poullet M."/>
        </authorList>
    </citation>
    <scope>NUCLEOTIDE SEQUENCE</scope>
    <source>
        <strain evidence="1">E1834</strain>
    </source>
</reference>
<comment type="caution">
    <text evidence="1">The sequence shown here is derived from an EMBL/GenBank/DDBJ whole genome shotgun (WGS) entry which is preliminary data.</text>
</comment>
<sequence length="53" mass="6324">MILRRLYCIISCLKSFVLVKESGLRESHILTQLVVWLKYHRLSRNDTTYGYCC</sequence>
<evidence type="ECO:0000313" key="2">
    <source>
        <dbReference type="Proteomes" id="UP001497535"/>
    </source>
</evidence>
<dbReference type="Proteomes" id="UP001497535">
    <property type="component" value="Unassembled WGS sequence"/>
</dbReference>
<keyword evidence="2" id="KW-1185">Reference proteome</keyword>
<gene>
    <name evidence="1" type="ORF">MENTE1834_LOCUS526</name>
</gene>
<evidence type="ECO:0000313" key="1">
    <source>
        <dbReference type="EMBL" id="CAK5006558.1"/>
    </source>
</evidence>
<dbReference type="EMBL" id="CAVMJV010000001">
    <property type="protein sequence ID" value="CAK5006558.1"/>
    <property type="molecule type" value="Genomic_DNA"/>
</dbReference>
<protein>
    <submittedName>
        <fullName evidence="1">Uncharacterized protein</fullName>
    </submittedName>
</protein>